<proteinExistence type="predicted"/>
<dbReference type="OrthoDB" id="10540982at2759"/>
<keyword evidence="2" id="KW-1185">Reference proteome</keyword>
<feature type="signal peptide" evidence="1">
    <location>
        <begin position="1"/>
        <end position="19"/>
    </location>
</feature>
<accession>A0A7I4YVV0</accession>
<name>A0A7I4YVV0_HAECO</name>
<evidence type="ECO:0000256" key="1">
    <source>
        <dbReference type="SAM" id="SignalP"/>
    </source>
</evidence>
<keyword evidence="1" id="KW-0732">Signal</keyword>
<protein>
    <submittedName>
        <fullName evidence="3">Conserved domain protein</fullName>
    </submittedName>
</protein>
<dbReference type="WBParaSite" id="HCON_00139240-00001">
    <property type="protein sequence ID" value="HCON_00139240-00001"/>
    <property type="gene ID" value="HCON_00139240"/>
</dbReference>
<dbReference type="AlphaFoldDB" id="A0A7I4YVV0"/>
<sequence>MMIMFMFVVLGLYTTLMFTCKRDKSPKVKDRIVGKSILLPENEETDCPAGTDDPLKTAIKQVENKN</sequence>
<feature type="chain" id="PRO_5035481255" evidence="1">
    <location>
        <begin position="20"/>
        <end position="66"/>
    </location>
</feature>
<dbReference type="Proteomes" id="UP000025227">
    <property type="component" value="Unplaced"/>
</dbReference>
<organism evidence="2 3">
    <name type="scientific">Haemonchus contortus</name>
    <name type="common">Barber pole worm</name>
    <dbReference type="NCBI Taxonomy" id="6289"/>
    <lineage>
        <taxon>Eukaryota</taxon>
        <taxon>Metazoa</taxon>
        <taxon>Ecdysozoa</taxon>
        <taxon>Nematoda</taxon>
        <taxon>Chromadorea</taxon>
        <taxon>Rhabditida</taxon>
        <taxon>Rhabditina</taxon>
        <taxon>Rhabditomorpha</taxon>
        <taxon>Strongyloidea</taxon>
        <taxon>Trichostrongylidae</taxon>
        <taxon>Haemonchus</taxon>
    </lineage>
</organism>
<evidence type="ECO:0000313" key="3">
    <source>
        <dbReference type="WBParaSite" id="HCON_00139240-00001"/>
    </source>
</evidence>
<evidence type="ECO:0000313" key="2">
    <source>
        <dbReference type="Proteomes" id="UP000025227"/>
    </source>
</evidence>
<reference evidence="3" key="1">
    <citation type="submission" date="2020-12" db="UniProtKB">
        <authorList>
            <consortium name="WormBaseParasite"/>
        </authorList>
    </citation>
    <scope>IDENTIFICATION</scope>
    <source>
        <strain evidence="3">MHco3</strain>
    </source>
</reference>